<dbReference type="KEGG" id="ptrr:6341818"/>
<dbReference type="EC" id="2.7.11.1" evidence="1"/>
<dbReference type="GO" id="GO:0004674">
    <property type="term" value="F:protein serine/threonine kinase activity"/>
    <property type="evidence" value="ECO:0007669"/>
    <property type="project" value="UniProtKB-KW"/>
</dbReference>
<keyword evidence="2" id="KW-0723">Serine/threonine-protein kinase</keyword>
<evidence type="ECO:0000313" key="11">
    <source>
        <dbReference type="Proteomes" id="UP000001471"/>
    </source>
</evidence>
<dbReference type="Proteomes" id="UP000001471">
    <property type="component" value="Unassembled WGS sequence"/>
</dbReference>
<dbReference type="Pfam" id="PF00069">
    <property type="entry name" value="Pkinase"/>
    <property type="match status" value="1"/>
</dbReference>
<accession>B2W2D9</accession>
<name>B2W2D9_PYRTR</name>
<evidence type="ECO:0000256" key="8">
    <source>
        <dbReference type="ARBA" id="ARBA00048679"/>
    </source>
</evidence>
<evidence type="ECO:0000256" key="7">
    <source>
        <dbReference type="ARBA" id="ARBA00047899"/>
    </source>
</evidence>
<evidence type="ECO:0000256" key="5">
    <source>
        <dbReference type="ARBA" id="ARBA00022777"/>
    </source>
</evidence>
<comment type="catalytic activity">
    <reaction evidence="8">
        <text>L-seryl-[protein] + ATP = O-phospho-L-seryl-[protein] + ADP + H(+)</text>
        <dbReference type="Rhea" id="RHEA:17989"/>
        <dbReference type="Rhea" id="RHEA-COMP:9863"/>
        <dbReference type="Rhea" id="RHEA-COMP:11604"/>
        <dbReference type="ChEBI" id="CHEBI:15378"/>
        <dbReference type="ChEBI" id="CHEBI:29999"/>
        <dbReference type="ChEBI" id="CHEBI:30616"/>
        <dbReference type="ChEBI" id="CHEBI:83421"/>
        <dbReference type="ChEBI" id="CHEBI:456216"/>
        <dbReference type="EC" id="2.7.11.1"/>
    </reaction>
</comment>
<dbReference type="GO" id="GO:0005524">
    <property type="term" value="F:ATP binding"/>
    <property type="evidence" value="ECO:0007669"/>
    <property type="project" value="UniProtKB-KW"/>
</dbReference>
<keyword evidence="4" id="KW-0547">Nucleotide-binding</keyword>
<keyword evidence="6" id="KW-0067">ATP-binding</keyword>
<dbReference type="STRING" id="426418.B2W2D9"/>
<dbReference type="Gene3D" id="1.10.510.10">
    <property type="entry name" value="Transferase(Phosphotransferase) domain 1"/>
    <property type="match status" value="1"/>
</dbReference>
<dbReference type="PANTHER" id="PTHR43671:SF98">
    <property type="entry name" value="SERINE_THREONINE-PROTEIN KINASE NEK11"/>
    <property type="match status" value="1"/>
</dbReference>
<dbReference type="InterPro" id="IPR000719">
    <property type="entry name" value="Prot_kinase_dom"/>
</dbReference>
<dbReference type="CDD" id="cd00180">
    <property type="entry name" value="PKc"/>
    <property type="match status" value="1"/>
</dbReference>
<dbReference type="GeneID" id="6341818"/>
<evidence type="ECO:0000259" key="9">
    <source>
        <dbReference type="PROSITE" id="PS50011"/>
    </source>
</evidence>
<feature type="domain" description="Protein kinase" evidence="9">
    <location>
        <begin position="91"/>
        <end position="396"/>
    </location>
</feature>
<organism evidence="10 11">
    <name type="scientific">Pyrenophora tritici-repentis (strain Pt-1C-BFP)</name>
    <name type="common">Wheat tan spot fungus</name>
    <name type="synonym">Drechslera tritici-repentis</name>
    <dbReference type="NCBI Taxonomy" id="426418"/>
    <lineage>
        <taxon>Eukaryota</taxon>
        <taxon>Fungi</taxon>
        <taxon>Dikarya</taxon>
        <taxon>Ascomycota</taxon>
        <taxon>Pezizomycotina</taxon>
        <taxon>Dothideomycetes</taxon>
        <taxon>Pleosporomycetidae</taxon>
        <taxon>Pleosporales</taxon>
        <taxon>Pleosporineae</taxon>
        <taxon>Pleosporaceae</taxon>
        <taxon>Pyrenophora</taxon>
    </lineage>
</organism>
<dbReference type="HOGENOM" id="CLU_696648_0_0_1"/>
<evidence type="ECO:0000256" key="6">
    <source>
        <dbReference type="ARBA" id="ARBA00022840"/>
    </source>
</evidence>
<evidence type="ECO:0000256" key="2">
    <source>
        <dbReference type="ARBA" id="ARBA00022527"/>
    </source>
</evidence>
<gene>
    <name evidence="10" type="ORF">PTRG_03587</name>
</gene>
<keyword evidence="3" id="KW-0808">Transferase</keyword>
<dbReference type="InterPro" id="IPR011009">
    <property type="entry name" value="Kinase-like_dom_sf"/>
</dbReference>
<dbReference type="InParanoid" id="B2W2D9"/>
<dbReference type="PANTHER" id="PTHR43671">
    <property type="entry name" value="SERINE/THREONINE-PROTEIN KINASE NEK"/>
    <property type="match status" value="1"/>
</dbReference>
<evidence type="ECO:0000313" key="10">
    <source>
        <dbReference type="EMBL" id="EDU46425.1"/>
    </source>
</evidence>
<dbReference type="PROSITE" id="PS50011">
    <property type="entry name" value="PROTEIN_KINASE_DOM"/>
    <property type="match status" value="1"/>
</dbReference>
<dbReference type="InterPro" id="IPR050660">
    <property type="entry name" value="NEK_Ser/Thr_kinase"/>
</dbReference>
<evidence type="ECO:0000256" key="1">
    <source>
        <dbReference type="ARBA" id="ARBA00012513"/>
    </source>
</evidence>
<evidence type="ECO:0000256" key="4">
    <source>
        <dbReference type="ARBA" id="ARBA00022741"/>
    </source>
</evidence>
<proteinExistence type="predicted"/>
<sequence>MPQITEDQYDALHDGGEIQIARFFENNPEFLEPNDRTRKIWQDINDDDELPLSAVWDQSLAWTQLFITGPDPSDRDAIKAVTTVIKHELIFNLSSIHNAGVFDVGKQLGGRWMIIRGLNNDGCCNQGVYFVQDETNAETCVMKVLSTEAMGSNDAAREIGVLARLSHPNIVCLIDSHVPDPTQRHAAPWLVTEYCNGGTLNDFIISWKEKKEFVPEAWVWHIFESLVAAVRYLHCGPEDSSQETWGPIIHRDIIPGNIFLTYPDPSNTNPDPASSTAPPFTITLADFGCAMPYSPPETKLPIIDPEYCPPEGSKAAEPTDIYQIGVVLMNMYCMIDWPVQEKSKAAALERGDCWPGCKGYSENLRWLLGKCVCEDPAGRPGAEWLLEVIRQAKAGL</sequence>
<dbReference type="SUPFAM" id="SSF56112">
    <property type="entry name" value="Protein kinase-like (PK-like)"/>
    <property type="match status" value="1"/>
</dbReference>
<evidence type="ECO:0000256" key="3">
    <source>
        <dbReference type="ARBA" id="ARBA00022679"/>
    </source>
</evidence>
<protein>
    <recommendedName>
        <fullName evidence="1">non-specific serine/threonine protein kinase</fullName>
        <ecNumber evidence="1">2.7.11.1</ecNumber>
    </recommendedName>
</protein>
<reference evidence="11" key="1">
    <citation type="journal article" date="2013" name="G3 (Bethesda)">
        <title>Comparative genomics of a plant-pathogenic fungus, Pyrenophora tritici-repentis, reveals transduplication and the impact of repeat elements on pathogenicity and population divergence.</title>
        <authorList>
            <person name="Manning V.A."/>
            <person name="Pandelova I."/>
            <person name="Dhillon B."/>
            <person name="Wilhelm L.J."/>
            <person name="Goodwin S.B."/>
            <person name="Berlin A.M."/>
            <person name="Figueroa M."/>
            <person name="Freitag M."/>
            <person name="Hane J.K."/>
            <person name="Henrissat B."/>
            <person name="Holman W.H."/>
            <person name="Kodira C.D."/>
            <person name="Martin J."/>
            <person name="Oliver R.P."/>
            <person name="Robbertse B."/>
            <person name="Schackwitz W."/>
            <person name="Schwartz D.C."/>
            <person name="Spatafora J.W."/>
            <person name="Turgeon B.G."/>
            <person name="Yandava C."/>
            <person name="Young S."/>
            <person name="Zhou S."/>
            <person name="Zeng Q."/>
            <person name="Grigoriev I.V."/>
            <person name="Ma L.-J."/>
            <person name="Ciuffetti L.M."/>
        </authorList>
    </citation>
    <scope>NUCLEOTIDE SEQUENCE [LARGE SCALE GENOMIC DNA]</scope>
    <source>
        <strain evidence="11">Pt-1C-BFP</strain>
    </source>
</reference>
<comment type="catalytic activity">
    <reaction evidence="7">
        <text>L-threonyl-[protein] + ATP = O-phospho-L-threonyl-[protein] + ADP + H(+)</text>
        <dbReference type="Rhea" id="RHEA:46608"/>
        <dbReference type="Rhea" id="RHEA-COMP:11060"/>
        <dbReference type="Rhea" id="RHEA-COMP:11605"/>
        <dbReference type="ChEBI" id="CHEBI:15378"/>
        <dbReference type="ChEBI" id="CHEBI:30013"/>
        <dbReference type="ChEBI" id="CHEBI:30616"/>
        <dbReference type="ChEBI" id="CHEBI:61977"/>
        <dbReference type="ChEBI" id="CHEBI:456216"/>
        <dbReference type="EC" id="2.7.11.1"/>
    </reaction>
</comment>
<dbReference type="eggNOG" id="KOG0591">
    <property type="taxonomic scope" value="Eukaryota"/>
</dbReference>
<dbReference type="OrthoDB" id="310217at2759"/>
<dbReference type="EMBL" id="DS231617">
    <property type="protein sequence ID" value="EDU46425.1"/>
    <property type="molecule type" value="Genomic_DNA"/>
</dbReference>
<dbReference type="GO" id="GO:0005634">
    <property type="term" value="C:nucleus"/>
    <property type="evidence" value="ECO:0007669"/>
    <property type="project" value="TreeGrafter"/>
</dbReference>
<dbReference type="RefSeq" id="XP_001933920.2">
    <property type="nucleotide sequence ID" value="XM_001933885.2"/>
</dbReference>
<dbReference type="AlphaFoldDB" id="B2W2D9"/>
<dbReference type="Gene3D" id="3.30.200.20">
    <property type="entry name" value="Phosphorylase Kinase, domain 1"/>
    <property type="match status" value="1"/>
</dbReference>
<keyword evidence="5 10" id="KW-0418">Kinase</keyword>